<dbReference type="SUPFAM" id="SSF53613">
    <property type="entry name" value="Ribokinase-like"/>
    <property type="match status" value="1"/>
</dbReference>
<evidence type="ECO:0000256" key="5">
    <source>
        <dbReference type="ARBA" id="ARBA00022840"/>
    </source>
</evidence>
<dbReference type="Proteomes" id="UP000829708">
    <property type="component" value="Chromosome"/>
</dbReference>
<evidence type="ECO:0000256" key="2">
    <source>
        <dbReference type="ARBA" id="ARBA00022679"/>
    </source>
</evidence>
<evidence type="ECO:0000256" key="6">
    <source>
        <dbReference type="PIRNR" id="PIRNR000535"/>
    </source>
</evidence>
<dbReference type="PANTHER" id="PTHR46566:SF2">
    <property type="entry name" value="ATP-DEPENDENT 6-PHOSPHOFRUCTOKINASE ISOZYME 2"/>
    <property type="match status" value="1"/>
</dbReference>
<evidence type="ECO:0000256" key="4">
    <source>
        <dbReference type="ARBA" id="ARBA00022777"/>
    </source>
</evidence>
<name>A0ABY4DA99_9SPIR</name>
<dbReference type="InterPro" id="IPR017583">
    <property type="entry name" value="Tagatose/fructose_Pkinase"/>
</dbReference>
<dbReference type="InterPro" id="IPR011611">
    <property type="entry name" value="PfkB_dom"/>
</dbReference>
<dbReference type="PIRSF" id="PIRSF000535">
    <property type="entry name" value="1PFK/6PFK/LacC"/>
    <property type="match status" value="1"/>
</dbReference>
<keyword evidence="3" id="KW-0547">Nucleotide-binding</keyword>
<gene>
    <name evidence="8" type="ORF">MUG09_16255</name>
</gene>
<evidence type="ECO:0000256" key="1">
    <source>
        <dbReference type="ARBA" id="ARBA00010688"/>
    </source>
</evidence>
<proteinExistence type="inferred from homology"/>
<dbReference type="InterPro" id="IPR029056">
    <property type="entry name" value="Ribokinase-like"/>
</dbReference>
<dbReference type="PANTHER" id="PTHR46566">
    <property type="entry name" value="1-PHOSPHOFRUCTOKINASE-RELATED"/>
    <property type="match status" value="1"/>
</dbReference>
<dbReference type="GO" id="GO:0016301">
    <property type="term" value="F:kinase activity"/>
    <property type="evidence" value="ECO:0007669"/>
    <property type="project" value="UniProtKB-KW"/>
</dbReference>
<accession>A0ABY4DA99</accession>
<keyword evidence="2 6" id="KW-0808">Transferase</keyword>
<keyword evidence="9" id="KW-1185">Reference proteome</keyword>
<dbReference type="Gene3D" id="3.40.1190.20">
    <property type="match status" value="1"/>
</dbReference>
<feature type="domain" description="Carbohydrate kinase PfkB" evidence="7">
    <location>
        <begin position="37"/>
        <end position="311"/>
    </location>
</feature>
<reference evidence="9" key="1">
    <citation type="journal article" date="2024" name="J Bioinform Genom">
        <title>Complete genome sequence of the type strain bacterium Sphaerochaeta associata GLS2t (VKM B-2742)t.</title>
        <authorList>
            <person name="Troshina O.Y."/>
            <person name="Tepeeva A.N."/>
            <person name="Arzamasceva V.O."/>
            <person name="Whitman W.B."/>
            <person name="Varghese N."/>
            <person name="Shapiro N."/>
            <person name="Woyke T."/>
            <person name="Kripides N.C."/>
            <person name="Vasilenko O.V."/>
        </authorList>
    </citation>
    <scope>NUCLEOTIDE SEQUENCE [LARGE SCALE GENOMIC DNA]</scope>
    <source>
        <strain evidence="9">GLS2T</strain>
    </source>
</reference>
<dbReference type="RefSeq" id="WP_244772486.1">
    <property type="nucleotide sequence ID" value="NZ_CP094929.1"/>
</dbReference>
<keyword evidence="5" id="KW-0067">ATP-binding</keyword>
<keyword evidence="4 8" id="KW-0418">Kinase</keyword>
<evidence type="ECO:0000256" key="3">
    <source>
        <dbReference type="ARBA" id="ARBA00022741"/>
    </source>
</evidence>
<dbReference type="EMBL" id="CP094929">
    <property type="protein sequence ID" value="UOM51110.1"/>
    <property type="molecule type" value="Genomic_DNA"/>
</dbReference>
<evidence type="ECO:0000313" key="8">
    <source>
        <dbReference type="EMBL" id="UOM51110.1"/>
    </source>
</evidence>
<comment type="similarity">
    <text evidence="1">Belongs to the carbohydrate kinase PfkB family.</text>
</comment>
<evidence type="ECO:0000313" key="9">
    <source>
        <dbReference type="Proteomes" id="UP000829708"/>
    </source>
</evidence>
<evidence type="ECO:0000259" key="7">
    <source>
        <dbReference type="Pfam" id="PF00294"/>
    </source>
</evidence>
<protein>
    <submittedName>
        <fullName evidence="8">PfkB family carbohydrate kinase</fullName>
    </submittedName>
</protein>
<organism evidence="8 9">
    <name type="scientific">Sphaerochaeta associata</name>
    <dbReference type="NCBI Taxonomy" id="1129264"/>
    <lineage>
        <taxon>Bacteria</taxon>
        <taxon>Pseudomonadati</taxon>
        <taxon>Spirochaetota</taxon>
        <taxon>Spirochaetia</taxon>
        <taxon>Spirochaetales</taxon>
        <taxon>Sphaerochaetaceae</taxon>
        <taxon>Sphaerochaeta</taxon>
    </lineage>
</organism>
<dbReference type="Pfam" id="PF00294">
    <property type="entry name" value="PfkB"/>
    <property type="match status" value="1"/>
</dbReference>
<sequence length="326" mass="36648">MKERGCKAMKSYKNQVLVVCLNPTFQETLVYKRLQIGEVNRTRLHRLDASGKGMNVVRVLTQLGTNCTLLSHLGGSRIQEFLELANKDKVNIVWTDSNSPIRTCITILQTEVFSTTELIQESESVQIGTEEEIRHLYTKHLKEVDAVIFSGTRSPGYSENLYAQMVKEAKDTGKFVVLDYRGEDLKRSLSMKPNIIKPNLSEFCSTFFPSYDVIAEQQDSGHLKQQVSQIMKELYDKYQTMTIITHGSKDLWAYDGVSWYEIPAKKVKAINTIGCGDAFTAGLVHAYINEQCFSQALDTALNAAALNATCITPGSLYDNSLKNFAR</sequence>